<keyword evidence="1" id="KW-0813">Transport</keyword>
<keyword evidence="4" id="KW-0812">Transmembrane</keyword>
<evidence type="ECO:0000256" key="10">
    <source>
        <dbReference type="ARBA" id="ARBA00023136"/>
    </source>
</evidence>
<evidence type="ECO:0000313" key="12">
    <source>
        <dbReference type="EMBL" id="EOD53685.1"/>
    </source>
</evidence>
<evidence type="ECO:0000256" key="7">
    <source>
        <dbReference type="ARBA" id="ARBA00022958"/>
    </source>
</evidence>
<dbReference type="OrthoDB" id="9788285at2"/>
<proteinExistence type="predicted"/>
<keyword evidence="9" id="KW-0406">Ion transport</keyword>
<dbReference type="AlphaFoldDB" id="R1GPP8"/>
<evidence type="ECO:0000256" key="11">
    <source>
        <dbReference type="SAM" id="MobiDB-lite"/>
    </source>
</evidence>
<dbReference type="PANTHER" id="PTHR30042">
    <property type="entry name" value="POTASSIUM-TRANSPORTING ATPASE C CHAIN"/>
    <property type="match status" value="1"/>
</dbReference>
<accession>R1GPP8</accession>
<dbReference type="Pfam" id="PF02669">
    <property type="entry name" value="KdpC"/>
    <property type="match status" value="1"/>
</dbReference>
<evidence type="ECO:0000256" key="5">
    <source>
        <dbReference type="ARBA" id="ARBA00022741"/>
    </source>
</evidence>
<evidence type="ECO:0000256" key="9">
    <source>
        <dbReference type="ARBA" id="ARBA00023065"/>
    </source>
</evidence>
<keyword evidence="13" id="KW-1185">Reference proteome</keyword>
<comment type="caution">
    <text evidence="12">The sequence shown here is derived from an EMBL/GenBank/DDBJ whole genome shotgun (WGS) entry which is preliminary data.</text>
</comment>
<keyword evidence="3" id="KW-0633">Potassium transport</keyword>
<keyword evidence="7" id="KW-0630">Potassium</keyword>
<keyword evidence="2" id="KW-1003">Cell membrane</keyword>
<evidence type="ECO:0000256" key="2">
    <source>
        <dbReference type="ARBA" id="ARBA00022475"/>
    </source>
</evidence>
<dbReference type="PANTHER" id="PTHR30042:SF2">
    <property type="entry name" value="POTASSIUM-TRANSPORTING ATPASE KDPC SUBUNIT"/>
    <property type="match status" value="1"/>
</dbReference>
<reference evidence="12 13" key="1">
    <citation type="journal article" date="2013" name="Genome Announc.">
        <title>Draft Genome Sequence of Aeromonas molluscorum Strain 848TT, Isolated from Bivalve Molluscs.</title>
        <authorList>
            <person name="Spataro N."/>
            <person name="Farfan M."/>
            <person name="Albarral V."/>
            <person name="Sanglas A."/>
            <person name="Loren J.G."/>
            <person name="Fuste M.C."/>
            <person name="Bosch E."/>
        </authorList>
    </citation>
    <scope>NUCLEOTIDE SEQUENCE [LARGE SCALE GENOMIC DNA]</scope>
    <source>
        <strain evidence="12 13">848</strain>
    </source>
</reference>
<keyword evidence="5" id="KW-0547">Nucleotide-binding</keyword>
<feature type="region of interest" description="Disordered" evidence="11">
    <location>
        <begin position="82"/>
        <end position="113"/>
    </location>
</feature>
<dbReference type="EMBL" id="AQGQ01000183">
    <property type="protein sequence ID" value="EOD53685.1"/>
    <property type="molecule type" value="Genomic_DNA"/>
</dbReference>
<evidence type="ECO:0000313" key="13">
    <source>
        <dbReference type="Proteomes" id="UP000013526"/>
    </source>
</evidence>
<protein>
    <submittedName>
        <fullName evidence="12">Potassium-transporting ATPase, C chain</fullName>
    </submittedName>
</protein>
<organism evidence="12 13">
    <name type="scientific">Aeromonas molluscorum 848</name>
    <dbReference type="NCBI Taxonomy" id="1268236"/>
    <lineage>
        <taxon>Bacteria</taxon>
        <taxon>Pseudomonadati</taxon>
        <taxon>Pseudomonadota</taxon>
        <taxon>Gammaproteobacteria</taxon>
        <taxon>Aeromonadales</taxon>
        <taxon>Aeromonadaceae</taxon>
        <taxon>Aeromonas</taxon>
    </lineage>
</organism>
<sequence>MIAIRTLLTLTLLLGVAYPLTVTLLAQLAFPWQANGSQLINRDNQLVGSALLAQPFTKAAYFHSRPSASAYVTLGGGGSNLGMSSPQRSEFAQQQAAAGQGHSPAMLTRSGSGVDPQLPLDAVLAQVARV</sequence>
<name>R1GPP8_9GAMM</name>
<evidence type="ECO:0000256" key="4">
    <source>
        <dbReference type="ARBA" id="ARBA00022692"/>
    </source>
</evidence>
<evidence type="ECO:0000256" key="8">
    <source>
        <dbReference type="ARBA" id="ARBA00022989"/>
    </source>
</evidence>
<evidence type="ECO:0000256" key="3">
    <source>
        <dbReference type="ARBA" id="ARBA00022538"/>
    </source>
</evidence>
<feature type="non-terminal residue" evidence="12">
    <location>
        <position position="130"/>
    </location>
</feature>
<dbReference type="InterPro" id="IPR003820">
    <property type="entry name" value="KdpC"/>
</dbReference>
<dbReference type="Proteomes" id="UP000013526">
    <property type="component" value="Unassembled WGS sequence"/>
</dbReference>
<feature type="compositionally biased region" description="Low complexity" evidence="11">
    <location>
        <begin position="92"/>
        <end position="101"/>
    </location>
</feature>
<dbReference type="RefSeq" id="WP_005908029.1">
    <property type="nucleotide sequence ID" value="NZ_AQGQ01000183.1"/>
</dbReference>
<evidence type="ECO:0000256" key="1">
    <source>
        <dbReference type="ARBA" id="ARBA00022448"/>
    </source>
</evidence>
<gene>
    <name evidence="12" type="ORF">G113_18274</name>
</gene>
<keyword evidence="6" id="KW-0067">ATP-binding</keyword>
<dbReference type="GO" id="GO:0008556">
    <property type="term" value="F:P-type potassium transmembrane transporter activity"/>
    <property type="evidence" value="ECO:0007669"/>
    <property type="project" value="InterPro"/>
</dbReference>
<dbReference type="GO" id="GO:0005524">
    <property type="term" value="F:ATP binding"/>
    <property type="evidence" value="ECO:0007669"/>
    <property type="project" value="UniProtKB-KW"/>
</dbReference>
<keyword evidence="10" id="KW-0472">Membrane</keyword>
<dbReference type="GO" id="GO:0016020">
    <property type="term" value="C:membrane"/>
    <property type="evidence" value="ECO:0007669"/>
    <property type="project" value="InterPro"/>
</dbReference>
<evidence type="ECO:0000256" key="6">
    <source>
        <dbReference type="ARBA" id="ARBA00022840"/>
    </source>
</evidence>
<keyword evidence="8" id="KW-1133">Transmembrane helix</keyword>